<dbReference type="AlphaFoldDB" id="A0A1Q8S3V5"/>
<accession>A0A1Q8S3V5</accession>
<evidence type="ECO:0000256" key="1">
    <source>
        <dbReference type="SAM" id="MobiDB-lite"/>
    </source>
</evidence>
<organism evidence="2 3">
    <name type="scientific">Colletotrichum chlorophyti</name>
    <dbReference type="NCBI Taxonomy" id="708187"/>
    <lineage>
        <taxon>Eukaryota</taxon>
        <taxon>Fungi</taxon>
        <taxon>Dikarya</taxon>
        <taxon>Ascomycota</taxon>
        <taxon>Pezizomycotina</taxon>
        <taxon>Sordariomycetes</taxon>
        <taxon>Hypocreomycetidae</taxon>
        <taxon>Glomerellales</taxon>
        <taxon>Glomerellaceae</taxon>
        <taxon>Colletotrichum</taxon>
    </lineage>
</organism>
<feature type="compositionally biased region" description="Polar residues" evidence="1">
    <location>
        <begin position="231"/>
        <end position="244"/>
    </location>
</feature>
<protein>
    <submittedName>
        <fullName evidence="2">Uncharacterized protein</fullName>
    </submittedName>
</protein>
<dbReference type="Proteomes" id="UP000186583">
    <property type="component" value="Unassembled WGS sequence"/>
</dbReference>
<sequence length="354" mass="38639">MAGSRAVSLTGVTLGRGRLDGPNLALSRNNRAVTLVLTAGYPTNPKQPNITCYRQTSLPLGVPYAEFFKASEALALLQHMVNASSMSSVPFSKRERSDLMLRMRTSTDSMILGDSCSNARAWTSFFSAELGAGRAWEAGTVIFPWKVLERLMSSLNSECARKRRMQVRAAAAPIKREADDHLGLRGQVCQQQSFSQMVGSGSVSLRSENDQEMSSPSMFSSGASSSGVSRDCNSVSSASLSPKTPTELPPPRLKLVSERAGSPLSRGRRQRQNSEPVPRLCLSPPRIALLKSNPCRQNLRRLHTASTPTRLVFYDSIRTWPACSHRARVRLPPCSKFFEIAADQGVDVGNPIVI</sequence>
<evidence type="ECO:0000313" key="2">
    <source>
        <dbReference type="EMBL" id="OLN96105.1"/>
    </source>
</evidence>
<comment type="caution">
    <text evidence="2">The sequence shown here is derived from an EMBL/GenBank/DDBJ whole genome shotgun (WGS) entry which is preliminary data.</text>
</comment>
<gene>
    <name evidence="2" type="ORF">CCHL11_03350</name>
</gene>
<dbReference type="OrthoDB" id="4824845at2759"/>
<name>A0A1Q8S3V5_9PEZI</name>
<feature type="region of interest" description="Disordered" evidence="1">
    <location>
        <begin position="199"/>
        <end position="278"/>
    </location>
</feature>
<evidence type="ECO:0000313" key="3">
    <source>
        <dbReference type="Proteomes" id="UP000186583"/>
    </source>
</evidence>
<reference evidence="2 3" key="1">
    <citation type="submission" date="2016-11" db="EMBL/GenBank/DDBJ databases">
        <title>Draft Genome Assembly of Colletotrichum chlorophyti a pathogen of herbaceous plants.</title>
        <authorList>
            <person name="Gan P."/>
            <person name="Narusaka M."/>
            <person name="Tsushima A."/>
            <person name="Narusaka Y."/>
            <person name="Takano Y."/>
            <person name="Shirasu K."/>
        </authorList>
    </citation>
    <scope>NUCLEOTIDE SEQUENCE [LARGE SCALE GENOMIC DNA]</scope>
    <source>
        <strain evidence="2 3">NTL11</strain>
    </source>
</reference>
<keyword evidence="3" id="KW-1185">Reference proteome</keyword>
<feature type="compositionally biased region" description="Low complexity" evidence="1">
    <location>
        <begin position="214"/>
        <end position="229"/>
    </location>
</feature>
<proteinExistence type="predicted"/>
<dbReference type="EMBL" id="MPGH01000022">
    <property type="protein sequence ID" value="OLN96105.1"/>
    <property type="molecule type" value="Genomic_DNA"/>
</dbReference>